<dbReference type="NCBIfam" id="TIGR00115">
    <property type="entry name" value="tig"/>
    <property type="match status" value="1"/>
</dbReference>
<evidence type="ECO:0000256" key="14">
    <source>
        <dbReference type="RuleBase" id="RU003914"/>
    </source>
</evidence>
<dbReference type="InterPro" id="IPR005215">
    <property type="entry name" value="Trig_fac"/>
</dbReference>
<dbReference type="InterPro" id="IPR008880">
    <property type="entry name" value="Trigger_fac_C"/>
</dbReference>
<gene>
    <name evidence="12 17" type="primary">tig</name>
    <name evidence="17" type="ORF">OTK00_000548</name>
</gene>
<dbReference type="InterPro" id="IPR008881">
    <property type="entry name" value="Trigger_fac_ribosome-bd_bac"/>
</dbReference>
<evidence type="ECO:0000256" key="7">
    <source>
        <dbReference type="ARBA" id="ARBA00023186"/>
    </source>
</evidence>
<keyword evidence="12" id="KW-0963">Cytoplasm</keyword>
<dbReference type="HAMAP" id="MF_00303">
    <property type="entry name" value="Trigger_factor_Tig"/>
    <property type="match status" value="1"/>
</dbReference>
<name>A0ABY7BQM0_9FIRM</name>
<dbReference type="Proteomes" id="UP001164909">
    <property type="component" value="Chromosome"/>
</dbReference>
<keyword evidence="18" id="KW-1185">Reference proteome</keyword>
<comment type="similarity">
    <text evidence="2 12 14">Belongs to the FKBP-type PPIase family. Tig subfamily.</text>
</comment>
<evidence type="ECO:0000256" key="11">
    <source>
        <dbReference type="ARBA" id="ARBA00029986"/>
    </source>
</evidence>
<evidence type="ECO:0000256" key="3">
    <source>
        <dbReference type="ARBA" id="ARBA00013194"/>
    </source>
</evidence>
<comment type="catalytic activity">
    <reaction evidence="1 12 13">
        <text>[protein]-peptidylproline (omega=180) = [protein]-peptidylproline (omega=0)</text>
        <dbReference type="Rhea" id="RHEA:16237"/>
        <dbReference type="Rhea" id="RHEA-COMP:10747"/>
        <dbReference type="Rhea" id="RHEA-COMP:10748"/>
        <dbReference type="ChEBI" id="CHEBI:83833"/>
        <dbReference type="ChEBI" id="CHEBI:83834"/>
        <dbReference type="EC" id="5.2.1.8"/>
    </reaction>
</comment>
<dbReference type="SUPFAM" id="SSF102735">
    <property type="entry name" value="Trigger factor ribosome-binding domain"/>
    <property type="match status" value="1"/>
</dbReference>
<sequence length="440" mass="51407">MEFKIEKKGTNRAVIEVEVEPEKFEEGLQKSYFKNARYFKIPGFRPGKAPRSLIEKAYGEEVFYDDAIDYVLNETYPKVIEESKLEVVSRPEVDIIQVGKGKSFIYKAEVYIKPEFELGQYKGVEIKKIEYPVAEEEVEHELEHLREENARFISVDREVQNGDIVTIDFEGFVDGQPIENGSSQDYELTVGAGTFIPGFEEQLIGMKKGEEKEIEVVFPEDYQNTDLAGKKATFRVKVKEIKVKELPELDDEFAKDVSEFETLEELKESIRSRIREKNEQRAKDEMINAILEKIAENTQIDIPEPMIENQINYYIEDVARNLQYFGMTYERYLEAIGKTDKEFREQFRERATKAVRNNLILEKIAKVENIQATDEELEKELERLASMYNMEVEKFKERLSEDDIEYIKEGIILNKAIDFIYENAKIITEESQAENENKPE</sequence>
<evidence type="ECO:0000256" key="15">
    <source>
        <dbReference type="SAM" id="Coils"/>
    </source>
</evidence>
<feature type="coiled-coil region" evidence="15">
    <location>
        <begin position="367"/>
        <end position="398"/>
    </location>
</feature>
<evidence type="ECO:0000256" key="13">
    <source>
        <dbReference type="PROSITE-ProRule" id="PRU00277"/>
    </source>
</evidence>
<evidence type="ECO:0000313" key="17">
    <source>
        <dbReference type="EMBL" id="WAM34361.1"/>
    </source>
</evidence>
<evidence type="ECO:0000313" key="18">
    <source>
        <dbReference type="Proteomes" id="UP001164909"/>
    </source>
</evidence>
<dbReference type="InterPro" id="IPR036611">
    <property type="entry name" value="Trigger_fac_ribosome-bd_sf"/>
</dbReference>
<dbReference type="PIRSF" id="PIRSF003095">
    <property type="entry name" value="Trigger_factor"/>
    <property type="match status" value="1"/>
</dbReference>
<proteinExistence type="inferred from homology"/>
<dbReference type="Pfam" id="PF00254">
    <property type="entry name" value="FKBP_C"/>
    <property type="match status" value="1"/>
</dbReference>
<keyword evidence="6 12" id="KW-0697">Rotamase</keyword>
<evidence type="ECO:0000259" key="16">
    <source>
        <dbReference type="PROSITE" id="PS50059"/>
    </source>
</evidence>
<dbReference type="Gene3D" id="3.30.70.1050">
    <property type="entry name" value="Trigger factor ribosome-binding domain"/>
    <property type="match status" value="1"/>
</dbReference>
<keyword evidence="15" id="KW-0175">Coiled coil</keyword>
<dbReference type="InterPro" id="IPR037041">
    <property type="entry name" value="Trigger_fac_C_sf"/>
</dbReference>
<keyword evidence="9 12" id="KW-0131">Cell cycle</keyword>
<evidence type="ECO:0000256" key="9">
    <source>
        <dbReference type="ARBA" id="ARBA00023306"/>
    </source>
</evidence>
<dbReference type="PANTHER" id="PTHR30560">
    <property type="entry name" value="TRIGGER FACTOR CHAPERONE AND PEPTIDYL-PROLYL CIS/TRANS ISOMERASE"/>
    <property type="match status" value="1"/>
</dbReference>
<dbReference type="RefSeq" id="WP_045170329.1">
    <property type="nucleotide sequence ID" value="NZ_CP113865.1"/>
</dbReference>
<comment type="subcellular location">
    <subcellularLocation>
        <location evidence="12">Cytoplasm</location>
    </subcellularLocation>
    <text evidence="12">About half TF is bound to the ribosome near the polypeptide exit tunnel while the other half is free in the cytoplasm.</text>
</comment>
<comment type="domain">
    <text evidence="12">Consists of 3 domains; the N-terminus binds the ribosome, the middle domain has PPIase activity, while the C-terminus has intrinsic chaperone activity on its own.</text>
</comment>
<evidence type="ECO:0000256" key="12">
    <source>
        <dbReference type="HAMAP-Rule" id="MF_00303"/>
    </source>
</evidence>
<evidence type="ECO:0000256" key="5">
    <source>
        <dbReference type="ARBA" id="ARBA00022618"/>
    </source>
</evidence>
<dbReference type="Pfam" id="PF05698">
    <property type="entry name" value="Trigger_C"/>
    <property type="match status" value="1"/>
</dbReference>
<dbReference type="SUPFAM" id="SSF54534">
    <property type="entry name" value="FKBP-like"/>
    <property type="match status" value="1"/>
</dbReference>
<evidence type="ECO:0000256" key="1">
    <source>
        <dbReference type="ARBA" id="ARBA00000971"/>
    </source>
</evidence>
<dbReference type="EMBL" id="CP113865">
    <property type="protein sequence ID" value="WAM34361.1"/>
    <property type="molecule type" value="Genomic_DNA"/>
</dbReference>
<accession>A0ABY7BQM0</accession>
<evidence type="ECO:0000256" key="2">
    <source>
        <dbReference type="ARBA" id="ARBA00005464"/>
    </source>
</evidence>
<reference evidence="17" key="1">
    <citation type="submission" date="2022-12" db="EMBL/GenBank/DDBJ databases">
        <authorList>
            <person name="Bing R.G."/>
            <person name="Willard D.J."/>
            <person name="Manesh M.J.H."/>
            <person name="Laemthong T."/>
            <person name="Crosby J.R."/>
            <person name="Kelly R.M."/>
        </authorList>
    </citation>
    <scope>NUCLEOTIDE SEQUENCE</scope>
    <source>
        <strain evidence="17">DSM 8990</strain>
    </source>
</reference>
<protein>
    <recommendedName>
        <fullName evidence="4 12">Trigger factor</fullName>
        <shortName evidence="12">TF</shortName>
        <ecNumber evidence="3 12">5.2.1.8</ecNumber>
    </recommendedName>
    <alternativeName>
        <fullName evidence="11 12">PPIase</fullName>
    </alternativeName>
</protein>
<evidence type="ECO:0000256" key="6">
    <source>
        <dbReference type="ARBA" id="ARBA00023110"/>
    </source>
</evidence>
<evidence type="ECO:0000256" key="4">
    <source>
        <dbReference type="ARBA" id="ARBA00016902"/>
    </source>
</evidence>
<dbReference type="PANTHER" id="PTHR30560:SF3">
    <property type="entry name" value="TRIGGER FACTOR-LIKE PROTEIN TIG, CHLOROPLASTIC"/>
    <property type="match status" value="1"/>
</dbReference>
<keyword evidence="8 12" id="KW-0413">Isomerase</keyword>
<evidence type="ECO:0000256" key="8">
    <source>
        <dbReference type="ARBA" id="ARBA00023235"/>
    </source>
</evidence>
<dbReference type="Gene3D" id="1.10.3120.10">
    <property type="entry name" value="Trigger factor, C-terminal domain"/>
    <property type="match status" value="1"/>
</dbReference>
<keyword evidence="7 12" id="KW-0143">Chaperone</keyword>
<keyword evidence="5 12" id="KW-0132">Cell division</keyword>
<dbReference type="InterPro" id="IPR046357">
    <property type="entry name" value="PPIase_dom_sf"/>
</dbReference>
<dbReference type="PROSITE" id="PS50059">
    <property type="entry name" value="FKBP_PPIASE"/>
    <property type="match status" value="1"/>
</dbReference>
<dbReference type="EC" id="5.2.1.8" evidence="3 12"/>
<dbReference type="InterPro" id="IPR001179">
    <property type="entry name" value="PPIase_FKBP_dom"/>
</dbReference>
<organism evidence="17 18">
    <name type="scientific">Caldicellulosiruptor morganii</name>
    <dbReference type="NCBI Taxonomy" id="1387555"/>
    <lineage>
        <taxon>Bacteria</taxon>
        <taxon>Bacillati</taxon>
        <taxon>Bacillota</taxon>
        <taxon>Bacillota incertae sedis</taxon>
        <taxon>Caldicellulosiruptorales</taxon>
        <taxon>Caldicellulosiruptoraceae</taxon>
        <taxon>Caldicellulosiruptor</taxon>
    </lineage>
</organism>
<feature type="domain" description="PPIase FKBP-type" evidence="16">
    <location>
        <begin position="162"/>
        <end position="244"/>
    </location>
</feature>
<dbReference type="GO" id="GO:0003755">
    <property type="term" value="F:peptidyl-prolyl cis-trans isomerase activity"/>
    <property type="evidence" value="ECO:0007669"/>
    <property type="project" value="UniProtKB-EC"/>
</dbReference>
<dbReference type="Pfam" id="PF05697">
    <property type="entry name" value="Trigger_N"/>
    <property type="match status" value="1"/>
</dbReference>
<comment type="function">
    <text evidence="10 12">Involved in protein export. Acts as a chaperone by maintaining the newly synthesized protein in an open conformation. Functions as a peptidyl-prolyl cis-trans isomerase.</text>
</comment>
<dbReference type="Gene3D" id="3.10.50.40">
    <property type="match status" value="1"/>
</dbReference>
<dbReference type="InterPro" id="IPR027304">
    <property type="entry name" value="Trigger_fact/SurA_dom_sf"/>
</dbReference>
<dbReference type="SUPFAM" id="SSF109998">
    <property type="entry name" value="Triger factor/SurA peptide-binding domain-like"/>
    <property type="match status" value="1"/>
</dbReference>
<evidence type="ECO:0000256" key="10">
    <source>
        <dbReference type="ARBA" id="ARBA00024849"/>
    </source>
</evidence>